<dbReference type="Proteomes" id="UP000016462">
    <property type="component" value="Unassembled WGS sequence"/>
</dbReference>
<keyword evidence="1" id="KW-0328">Glycosyltransferase</keyword>
<accession>U1LBP1</accession>
<comment type="caution">
    <text evidence="4">The sequence shown here is derived from an EMBL/GenBank/DDBJ whole genome shotgun (WGS) entry which is preliminary data.</text>
</comment>
<evidence type="ECO:0000313" key="5">
    <source>
        <dbReference type="Proteomes" id="UP000016462"/>
    </source>
</evidence>
<dbReference type="Pfam" id="PF13692">
    <property type="entry name" value="Glyco_trans_1_4"/>
    <property type="match status" value="2"/>
</dbReference>
<proteinExistence type="predicted"/>
<dbReference type="GO" id="GO:0016757">
    <property type="term" value="F:glycosyltransferase activity"/>
    <property type="evidence" value="ECO:0007669"/>
    <property type="project" value="UniProtKB-KW"/>
</dbReference>
<protein>
    <recommendedName>
        <fullName evidence="3">Glycosyltransferase subfamily 4-like N-terminal domain-containing protein</fullName>
    </recommendedName>
</protein>
<dbReference type="InterPro" id="IPR028098">
    <property type="entry name" value="Glyco_trans_4-like_N"/>
</dbReference>
<dbReference type="PANTHER" id="PTHR12526">
    <property type="entry name" value="GLYCOSYLTRANSFERASE"/>
    <property type="match status" value="1"/>
</dbReference>
<dbReference type="PANTHER" id="PTHR12526:SF636">
    <property type="entry name" value="BLL3647 PROTEIN"/>
    <property type="match status" value="1"/>
</dbReference>
<sequence>MYPHDLNMGGSQTNAIELAAAIAELGHDCIVYGRRGSLCGRMADLGLEFIEAPEPGRRPSVRIARDVRRLVRERGIDIVHGYEWPPGLEAAAACEGEAGAAAVCTVMSMAVAPFLPRSMPLIVGTQQISAVEQAAGRSRVHLLEPPVDIDHEEAVPADGVARFRERWGLDGLPVVAVVSRLVPELKAEGILTAIAVAEALDRSTPFQLLIVGDGRARAAMEESAAEVNARLGRAAVVFTGELDDPRAAYAAADVALGMGGSALRSLAFAKPLIVQGERGYFRTLTRDTADEFRWQGWYGVGSGTSSGPARLEDELVPLLADADRRAELGGFGRRLVEEFSLERAAKLQLAIYRDAAANRSQQKRQWGEAARCFASLAGYYAAEGVARLRSRRRTDDFNAVPVAAAARAAARVAPAPSAGPILWFPGVGWDTLAGTDRHLAMALAEQRPIVWVDTPHSALRDRGRGAAPVSHPHPNIVRLRAGTIGGVQRPLLRSLANRRRADAARRYLAAHGLRPSAVIASTTAPMLDLVRDLPGRRVYYATDDFVEAASMWGVSRRYLSEARERNLRSADLVLSVSRELGRHLQRDERPPGWLPNGAELSRFDAIGRVEPASTGLTAPIAGVVGQFNARTDLDCLLAVRARGLALLLVGPRWFTSRDDDAAFDRLLADPGVRWTGEVPSDELVPLLRAMDVGLTPYRDTVFNRRSFPLKTVEYLAAGVPVVTTDVASLEGLDPRWVRSAGTPHAFAELAAVVAAEPRDRAEIRRAAAQHDWRARAAELRAHLDASWGQAGVASSAGSSACAAARTSSATTGEGVRP</sequence>
<dbReference type="Gene3D" id="3.40.50.2000">
    <property type="entry name" value="Glycogen Phosphorylase B"/>
    <property type="match status" value="3"/>
</dbReference>
<organism evidence="4 5">
    <name type="scientific">Agrococcus pavilionensis RW1</name>
    <dbReference type="NCBI Taxonomy" id="1330458"/>
    <lineage>
        <taxon>Bacteria</taxon>
        <taxon>Bacillati</taxon>
        <taxon>Actinomycetota</taxon>
        <taxon>Actinomycetes</taxon>
        <taxon>Micrococcales</taxon>
        <taxon>Microbacteriaceae</taxon>
        <taxon>Agrococcus</taxon>
    </lineage>
</organism>
<dbReference type="SUPFAM" id="SSF53756">
    <property type="entry name" value="UDP-Glycosyltransferase/glycogen phosphorylase"/>
    <property type="match status" value="2"/>
</dbReference>
<evidence type="ECO:0000256" key="1">
    <source>
        <dbReference type="ARBA" id="ARBA00022676"/>
    </source>
</evidence>
<keyword evidence="2" id="KW-0808">Transferase</keyword>
<dbReference type="AlphaFoldDB" id="U1LBP1"/>
<evidence type="ECO:0000259" key="3">
    <source>
        <dbReference type="Pfam" id="PF13439"/>
    </source>
</evidence>
<keyword evidence="5" id="KW-1185">Reference proteome</keyword>
<gene>
    <name evidence="4" type="ORF">L332_08820</name>
</gene>
<feature type="domain" description="Glycosyltransferase subfamily 4-like N-terminal" evidence="3">
    <location>
        <begin position="8"/>
        <end position="106"/>
    </location>
</feature>
<name>U1LBP1_9MICO</name>
<evidence type="ECO:0000313" key="4">
    <source>
        <dbReference type="EMBL" id="ERG64548.1"/>
    </source>
</evidence>
<reference evidence="4 5" key="1">
    <citation type="journal article" date="2013" name="Genome Announc.">
        <title>First draft genome sequence from a member of the genus agrococcus, isolated from modern microbialites.</title>
        <authorList>
            <person name="White R.A.III."/>
            <person name="Grassa C.J."/>
            <person name="Suttle C.A."/>
        </authorList>
    </citation>
    <scope>NUCLEOTIDE SEQUENCE [LARGE SCALE GENOMIC DNA]</scope>
    <source>
        <strain evidence="4 5">RW1</strain>
    </source>
</reference>
<evidence type="ECO:0000256" key="2">
    <source>
        <dbReference type="ARBA" id="ARBA00022679"/>
    </source>
</evidence>
<dbReference type="EMBL" id="ASHR01000018">
    <property type="protein sequence ID" value="ERG64548.1"/>
    <property type="molecule type" value="Genomic_DNA"/>
</dbReference>
<dbReference type="Pfam" id="PF13439">
    <property type="entry name" value="Glyco_transf_4"/>
    <property type="match status" value="1"/>
</dbReference>